<evidence type="ECO:0000313" key="1">
    <source>
        <dbReference type="EMBL" id="KAK8955444.1"/>
    </source>
</evidence>
<proteinExistence type="predicted"/>
<dbReference type="EMBL" id="JBBWWR010000013">
    <property type="protein sequence ID" value="KAK8955444.1"/>
    <property type="molecule type" value="Genomic_DNA"/>
</dbReference>
<dbReference type="PANTHER" id="PTHR47796:SF1">
    <property type="entry name" value="OS08G0500800 PROTEIN"/>
    <property type="match status" value="1"/>
</dbReference>
<evidence type="ECO:0008006" key="3">
    <source>
        <dbReference type="Google" id="ProtNLM"/>
    </source>
</evidence>
<evidence type="ECO:0000313" key="2">
    <source>
        <dbReference type="Proteomes" id="UP001412067"/>
    </source>
</evidence>
<name>A0ABR2LZ37_9ASPA</name>
<dbReference type="Gene3D" id="3.10.20.90">
    <property type="entry name" value="Phosphatidylinositol 3-kinase Catalytic Subunit, Chain A, domain 1"/>
    <property type="match status" value="1"/>
</dbReference>
<keyword evidence="2" id="KW-1185">Reference proteome</keyword>
<organism evidence="1 2">
    <name type="scientific">Platanthera guangdongensis</name>
    <dbReference type="NCBI Taxonomy" id="2320717"/>
    <lineage>
        <taxon>Eukaryota</taxon>
        <taxon>Viridiplantae</taxon>
        <taxon>Streptophyta</taxon>
        <taxon>Embryophyta</taxon>
        <taxon>Tracheophyta</taxon>
        <taxon>Spermatophyta</taxon>
        <taxon>Magnoliopsida</taxon>
        <taxon>Liliopsida</taxon>
        <taxon>Asparagales</taxon>
        <taxon>Orchidaceae</taxon>
        <taxon>Orchidoideae</taxon>
        <taxon>Orchideae</taxon>
        <taxon>Orchidinae</taxon>
        <taxon>Platanthera</taxon>
    </lineage>
</organism>
<dbReference type="InterPro" id="IPR029071">
    <property type="entry name" value="Ubiquitin-like_domsf"/>
</dbReference>
<dbReference type="SUPFAM" id="SSF54236">
    <property type="entry name" value="Ubiquitin-like"/>
    <property type="match status" value="1"/>
</dbReference>
<dbReference type="PANTHER" id="PTHR47796">
    <property type="entry name" value="ZINC METALLOPROTEINASE-LIKE PROTEIN"/>
    <property type="match status" value="1"/>
</dbReference>
<sequence length="136" mass="14998">MEGCVMNVEIIWRATKLNVEVNSKWTVEELGKKLLQLTNVKHDTLKLIVPQINGKGSRLLAPFSDDNSGLNIQETGILMTASSCRTSKHSPVAKKMTSEWDEGARWLRIVKGSSSLGKRRASSIMNDNTDLGTVGE</sequence>
<protein>
    <recommendedName>
        <fullName evidence="3">Ubiquitin-like domain-containing protein</fullName>
    </recommendedName>
</protein>
<dbReference type="Proteomes" id="UP001412067">
    <property type="component" value="Unassembled WGS sequence"/>
</dbReference>
<comment type="caution">
    <text evidence="1">The sequence shown here is derived from an EMBL/GenBank/DDBJ whole genome shotgun (WGS) entry which is preliminary data.</text>
</comment>
<accession>A0ABR2LZ37</accession>
<gene>
    <name evidence="1" type="ORF">KSP40_PGU007289</name>
</gene>
<reference evidence="1 2" key="1">
    <citation type="journal article" date="2022" name="Nat. Plants">
        <title>Genomes of leafy and leafless Platanthera orchids illuminate the evolution of mycoheterotrophy.</title>
        <authorList>
            <person name="Li M.H."/>
            <person name="Liu K.W."/>
            <person name="Li Z."/>
            <person name="Lu H.C."/>
            <person name="Ye Q.L."/>
            <person name="Zhang D."/>
            <person name="Wang J.Y."/>
            <person name="Li Y.F."/>
            <person name="Zhong Z.M."/>
            <person name="Liu X."/>
            <person name="Yu X."/>
            <person name="Liu D.K."/>
            <person name="Tu X.D."/>
            <person name="Liu B."/>
            <person name="Hao Y."/>
            <person name="Liao X.Y."/>
            <person name="Jiang Y.T."/>
            <person name="Sun W.H."/>
            <person name="Chen J."/>
            <person name="Chen Y.Q."/>
            <person name="Ai Y."/>
            <person name="Zhai J.W."/>
            <person name="Wu S.S."/>
            <person name="Zhou Z."/>
            <person name="Hsiao Y.Y."/>
            <person name="Wu W.L."/>
            <person name="Chen Y.Y."/>
            <person name="Lin Y.F."/>
            <person name="Hsu J.L."/>
            <person name="Li C.Y."/>
            <person name="Wang Z.W."/>
            <person name="Zhao X."/>
            <person name="Zhong W.Y."/>
            <person name="Ma X.K."/>
            <person name="Ma L."/>
            <person name="Huang J."/>
            <person name="Chen G.Z."/>
            <person name="Huang M.Z."/>
            <person name="Huang L."/>
            <person name="Peng D.H."/>
            <person name="Luo Y.B."/>
            <person name="Zou S.Q."/>
            <person name="Chen S.P."/>
            <person name="Lan S."/>
            <person name="Tsai W.C."/>
            <person name="Van de Peer Y."/>
            <person name="Liu Z.J."/>
        </authorList>
    </citation>
    <scope>NUCLEOTIDE SEQUENCE [LARGE SCALE GENOMIC DNA]</scope>
    <source>
        <strain evidence="1">Lor288</strain>
    </source>
</reference>